<gene>
    <name evidence="1" type="ORF">EMWEY_00060290</name>
</gene>
<dbReference type="AlphaFoldDB" id="U6M879"/>
<organism evidence="1 2">
    <name type="scientific">Eimeria maxima</name>
    <name type="common">Coccidian parasite</name>
    <dbReference type="NCBI Taxonomy" id="5804"/>
    <lineage>
        <taxon>Eukaryota</taxon>
        <taxon>Sar</taxon>
        <taxon>Alveolata</taxon>
        <taxon>Apicomplexa</taxon>
        <taxon>Conoidasida</taxon>
        <taxon>Coccidia</taxon>
        <taxon>Eucoccidiorida</taxon>
        <taxon>Eimeriorina</taxon>
        <taxon>Eimeriidae</taxon>
        <taxon>Eimeria</taxon>
    </lineage>
</organism>
<dbReference type="GeneID" id="25340015"/>
<evidence type="ECO:0000313" key="2">
    <source>
        <dbReference type="Proteomes" id="UP000030763"/>
    </source>
</evidence>
<evidence type="ECO:0000313" key="1">
    <source>
        <dbReference type="EMBL" id="CDJ60231.1"/>
    </source>
</evidence>
<dbReference type="RefSeq" id="XP_013336881.1">
    <property type="nucleotide sequence ID" value="XM_013481427.1"/>
</dbReference>
<reference evidence="1" key="2">
    <citation type="submission" date="2013-10" db="EMBL/GenBank/DDBJ databases">
        <authorList>
            <person name="Aslett M."/>
        </authorList>
    </citation>
    <scope>NUCLEOTIDE SEQUENCE [LARGE SCALE GENOMIC DNA]</scope>
    <source>
        <strain evidence="1">Weybridge</strain>
    </source>
</reference>
<protein>
    <submittedName>
        <fullName evidence="1">Uncharacterized protein</fullName>
    </submittedName>
</protein>
<dbReference type="Proteomes" id="UP000030763">
    <property type="component" value="Unassembled WGS sequence"/>
</dbReference>
<accession>U6M879</accession>
<name>U6M879_EIMMA</name>
<sequence length="100" mass="10922">MCSAVRCMTNSAYAVDCVKHFVTLSMSQRHAEAQSKLACDAYSSEKVYDVGVIARMCEASDCVCVHFMDIDLDAISMTTYEDNSYWEERSGAGGATAPLT</sequence>
<dbReference type="VEuPathDB" id="ToxoDB:EMWEY_00060290"/>
<dbReference type="EMBL" id="HG721553">
    <property type="protein sequence ID" value="CDJ60231.1"/>
    <property type="molecule type" value="Genomic_DNA"/>
</dbReference>
<reference evidence="1" key="1">
    <citation type="submission" date="2013-10" db="EMBL/GenBank/DDBJ databases">
        <title>Genomic analysis of the causative agents of coccidiosis in chickens.</title>
        <authorList>
            <person name="Reid A.J."/>
            <person name="Blake D."/>
            <person name="Billington K."/>
            <person name="Browne H."/>
            <person name="Dunn M."/>
            <person name="Hung S."/>
            <person name="Kawahara F."/>
            <person name="Miranda-Saavedra D."/>
            <person name="Mourier T."/>
            <person name="Nagra H."/>
            <person name="Otto T.D."/>
            <person name="Rawlings N."/>
            <person name="Sanchez A."/>
            <person name="Sanders M."/>
            <person name="Subramaniam C."/>
            <person name="Tay Y."/>
            <person name="Dear P."/>
            <person name="Doerig C."/>
            <person name="Gruber A."/>
            <person name="Parkinson J."/>
            <person name="Shirley M."/>
            <person name="Wan K.L."/>
            <person name="Berriman M."/>
            <person name="Tomley F."/>
            <person name="Pain A."/>
        </authorList>
    </citation>
    <scope>NUCLEOTIDE SEQUENCE [LARGE SCALE GENOMIC DNA]</scope>
    <source>
        <strain evidence="1">Weybridge</strain>
    </source>
</reference>
<keyword evidence="2" id="KW-1185">Reference proteome</keyword>
<proteinExistence type="predicted"/>